<accession>T1K8A8</accession>
<dbReference type="EnsemblMetazoa" id="tetur07g00660.1">
    <property type="protein sequence ID" value="tetur07g00660.1"/>
    <property type="gene ID" value="tetur07g00660"/>
</dbReference>
<dbReference type="AlphaFoldDB" id="T1K8A8"/>
<sequence>MFIFMIFFSHLIDLIEIFLRVALLFIMFQLRKCANNELAFCIFCHKTNYSISQVHLTK</sequence>
<reference evidence="2" key="2">
    <citation type="submission" date="2015-06" db="UniProtKB">
        <authorList>
            <consortium name="EnsemblMetazoa"/>
        </authorList>
    </citation>
    <scope>IDENTIFICATION</scope>
</reference>
<keyword evidence="3" id="KW-1185">Reference proteome</keyword>
<keyword evidence="1" id="KW-0812">Transmembrane</keyword>
<evidence type="ECO:0000256" key="1">
    <source>
        <dbReference type="SAM" id="Phobius"/>
    </source>
</evidence>
<feature type="transmembrane region" description="Helical" evidence="1">
    <location>
        <begin position="6"/>
        <end position="28"/>
    </location>
</feature>
<reference evidence="3" key="1">
    <citation type="submission" date="2011-08" db="EMBL/GenBank/DDBJ databases">
        <authorList>
            <person name="Rombauts S."/>
        </authorList>
    </citation>
    <scope>NUCLEOTIDE SEQUENCE</scope>
    <source>
        <strain evidence="3">London</strain>
    </source>
</reference>
<dbReference type="EMBL" id="CAEY01001873">
    <property type="status" value="NOT_ANNOTATED_CDS"/>
    <property type="molecule type" value="Genomic_DNA"/>
</dbReference>
<proteinExistence type="predicted"/>
<keyword evidence="1" id="KW-0472">Membrane</keyword>
<organism evidence="2 3">
    <name type="scientific">Tetranychus urticae</name>
    <name type="common">Two-spotted spider mite</name>
    <dbReference type="NCBI Taxonomy" id="32264"/>
    <lineage>
        <taxon>Eukaryota</taxon>
        <taxon>Metazoa</taxon>
        <taxon>Ecdysozoa</taxon>
        <taxon>Arthropoda</taxon>
        <taxon>Chelicerata</taxon>
        <taxon>Arachnida</taxon>
        <taxon>Acari</taxon>
        <taxon>Acariformes</taxon>
        <taxon>Trombidiformes</taxon>
        <taxon>Prostigmata</taxon>
        <taxon>Eleutherengona</taxon>
        <taxon>Raphignathae</taxon>
        <taxon>Tetranychoidea</taxon>
        <taxon>Tetranychidae</taxon>
        <taxon>Tetranychus</taxon>
    </lineage>
</organism>
<evidence type="ECO:0000313" key="3">
    <source>
        <dbReference type="Proteomes" id="UP000015104"/>
    </source>
</evidence>
<evidence type="ECO:0000313" key="2">
    <source>
        <dbReference type="EnsemblMetazoa" id="tetur07g00660.1"/>
    </source>
</evidence>
<keyword evidence="1" id="KW-1133">Transmembrane helix</keyword>
<name>T1K8A8_TETUR</name>
<dbReference type="HOGENOM" id="CLU_2981630_0_0_1"/>
<dbReference type="Proteomes" id="UP000015104">
    <property type="component" value="Unassembled WGS sequence"/>
</dbReference>
<protein>
    <submittedName>
        <fullName evidence="2">Uncharacterized protein</fullName>
    </submittedName>
</protein>